<keyword evidence="5" id="KW-0624">Polysaccharide degradation</keyword>
<feature type="signal peptide" evidence="10">
    <location>
        <begin position="1"/>
        <end position="18"/>
    </location>
</feature>
<feature type="chain" id="PRO_5034385346" description="galacturonan 1,4-alpha-galacturonidase" evidence="10">
    <location>
        <begin position="19"/>
        <end position="204"/>
    </location>
</feature>
<evidence type="ECO:0000256" key="9">
    <source>
        <dbReference type="SAM" id="MobiDB-lite"/>
    </source>
</evidence>
<evidence type="ECO:0000256" key="4">
    <source>
        <dbReference type="ARBA" id="ARBA00023277"/>
    </source>
</evidence>
<dbReference type="GO" id="GO:0005576">
    <property type="term" value="C:extracellular region"/>
    <property type="evidence" value="ECO:0007669"/>
    <property type="project" value="UniProtKB-SubCell"/>
</dbReference>
<dbReference type="PANTHER" id="PTHR31736">
    <property type="match status" value="1"/>
</dbReference>
<evidence type="ECO:0000313" key="12">
    <source>
        <dbReference type="Proteomes" id="UP000566819"/>
    </source>
</evidence>
<comment type="subcellular location">
    <subcellularLocation>
        <location evidence="1">Secreted</location>
    </subcellularLocation>
</comment>
<dbReference type="EC" id="3.2.1.67" evidence="7"/>
<evidence type="ECO:0000256" key="8">
    <source>
        <dbReference type="ARBA" id="ARBA00048766"/>
    </source>
</evidence>
<keyword evidence="2" id="KW-0964">Secreted</keyword>
<evidence type="ECO:0000313" key="11">
    <source>
        <dbReference type="EMBL" id="KAF4618998.1"/>
    </source>
</evidence>
<sequence>MKSILIALLPTFAALTTAIPWTPKTPSKTSSWGPDPRSPSKNGKTCTVQALGGKKDDTPQILKAFADCNHGGTVVFPEDQNYWIATKLNPVIYDVTVDWKGTWTFSDDLTYWRNNSYPIFFQNHHAGFVISGERIHVNGYGTGGINGNGNAWYNVEQAVTQPGRPMPFVFNNTAEVFVEHCQGFPSLVLEYYEWHQYVVRQYLL</sequence>
<comment type="catalytic activity">
    <reaction evidence="8">
        <text>[(1-&gt;4)-alpha-D-galacturonosyl](n) + H2O = alpha-D-galacturonate + [(1-&gt;4)-alpha-D-galacturonosyl](n-1)</text>
        <dbReference type="Rhea" id="RHEA:14117"/>
        <dbReference type="Rhea" id="RHEA-COMP:14570"/>
        <dbReference type="Rhea" id="RHEA-COMP:14572"/>
        <dbReference type="ChEBI" id="CHEBI:15377"/>
        <dbReference type="ChEBI" id="CHEBI:58658"/>
        <dbReference type="ChEBI" id="CHEBI:140523"/>
        <dbReference type="EC" id="3.2.1.67"/>
    </reaction>
</comment>
<organism evidence="11 12">
    <name type="scientific">Cudoniella acicularis</name>
    <dbReference type="NCBI Taxonomy" id="354080"/>
    <lineage>
        <taxon>Eukaryota</taxon>
        <taxon>Fungi</taxon>
        <taxon>Dikarya</taxon>
        <taxon>Ascomycota</taxon>
        <taxon>Pezizomycotina</taxon>
        <taxon>Leotiomycetes</taxon>
        <taxon>Helotiales</taxon>
        <taxon>Tricladiaceae</taxon>
        <taxon>Cudoniella</taxon>
    </lineage>
</organism>
<evidence type="ECO:0000256" key="6">
    <source>
        <dbReference type="ARBA" id="ARBA00037312"/>
    </source>
</evidence>
<evidence type="ECO:0000256" key="2">
    <source>
        <dbReference type="ARBA" id="ARBA00022525"/>
    </source>
</evidence>
<dbReference type="SUPFAM" id="SSF51126">
    <property type="entry name" value="Pectin lyase-like"/>
    <property type="match status" value="1"/>
</dbReference>
<comment type="caution">
    <text evidence="11">The sequence shown here is derived from an EMBL/GenBank/DDBJ whole genome shotgun (WGS) entry which is preliminary data.</text>
</comment>
<feature type="region of interest" description="Disordered" evidence="9">
    <location>
        <begin position="24"/>
        <end position="45"/>
    </location>
</feature>
<dbReference type="OrthoDB" id="187139at2759"/>
<evidence type="ECO:0000256" key="10">
    <source>
        <dbReference type="SAM" id="SignalP"/>
    </source>
</evidence>
<keyword evidence="3" id="KW-1015">Disulfide bond</keyword>
<comment type="function">
    <text evidence="6">Specific in hydrolyzing the terminal glycosidic bond of polygalacturonic acid and oligogalacturonates.</text>
</comment>
<reference evidence="11 12" key="1">
    <citation type="submission" date="2020-03" db="EMBL/GenBank/DDBJ databases">
        <title>Draft Genome Sequence of Cudoniella acicularis.</title>
        <authorList>
            <person name="Buettner E."/>
            <person name="Kellner H."/>
        </authorList>
    </citation>
    <scope>NUCLEOTIDE SEQUENCE [LARGE SCALE GENOMIC DNA]</scope>
    <source>
        <strain evidence="11 12">DSM 108380</strain>
    </source>
</reference>
<dbReference type="PANTHER" id="PTHR31736:SF12">
    <property type="entry name" value="EXO-POLYGALACTURONASE, PUTATIVE-RELATED"/>
    <property type="match status" value="1"/>
</dbReference>
<keyword evidence="12" id="KW-1185">Reference proteome</keyword>
<accession>A0A8H4QXH7</accession>
<gene>
    <name evidence="11" type="ORF">G7Y89_g14851</name>
</gene>
<dbReference type="GO" id="GO:0000272">
    <property type="term" value="P:polysaccharide catabolic process"/>
    <property type="evidence" value="ECO:0007669"/>
    <property type="project" value="UniProtKB-KW"/>
</dbReference>
<evidence type="ECO:0000256" key="1">
    <source>
        <dbReference type="ARBA" id="ARBA00004613"/>
    </source>
</evidence>
<dbReference type="EMBL" id="JAAMPI010002079">
    <property type="protein sequence ID" value="KAF4618998.1"/>
    <property type="molecule type" value="Genomic_DNA"/>
</dbReference>
<dbReference type="InterPro" id="IPR011050">
    <property type="entry name" value="Pectin_lyase_fold/virulence"/>
</dbReference>
<evidence type="ECO:0000256" key="5">
    <source>
        <dbReference type="ARBA" id="ARBA00023326"/>
    </source>
</evidence>
<name>A0A8H4QXH7_9HELO</name>
<dbReference type="Gene3D" id="2.160.20.10">
    <property type="entry name" value="Single-stranded right-handed beta-helix, Pectin lyase-like"/>
    <property type="match status" value="1"/>
</dbReference>
<dbReference type="GO" id="GO:0047911">
    <property type="term" value="F:galacturan 1,4-alpha-galacturonidase activity"/>
    <property type="evidence" value="ECO:0007669"/>
    <property type="project" value="UniProtKB-EC"/>
</dbReference>
<evidence type="ECO:0000256" key="3">
    <source>
        <dbReference type="ARBA" id="ARBA00023157"/>
    </source>
</evidence>
<dbReference type="AlphaFoldDB" id="A0A8H4QXH7"/>
<protein>
    <recommendedName>
        <fullName evidence="7">galacturonan 1,4-alpha-galacturonidase</fullName>
        <ecNumber evidence="7">3.2.1.67</ecNumber>
    </recommendedName>
</protein>
<proteinExistence type="predicted"/>
<evidence type="ECO:0000256" key="7">
    <source>
        <dbReference type="ARBA" id="ARBA00038933"/>
    </source>
</evidence>
<keyword evidence="4" id="KW-0119">Carbohydrate metabolism</keyword>
<dbReference type="InterPro" id="IPR012334">
    <property type="entry name" value="Pectin_lyas_fold"/>
</dbReference>
<dbReference type="Proteomes" id="UP000566819">
    <property type="component" value="Unassembled WGS sequence"/>
</dbReference>
<keyword evidence="10" id="KW-0732">Signal</keyword>